<accession>A0A0G2FS25</accession>
<proteinExistence type="predicted"/>
<keyword evidence="2" id="KW-1185">Reference proteome</keyword>
<dbReference type="OrthoDB" id="5231894at2759"/>
<dbReference type="Proteomes" id="UP000034680">
    <property type="component" value="Unassembled WGS sequence"/>
</dbReference>
<evidence type="ECO:0000313" key="1">
    <source>
        <dbReference type="EMBL" id="KKY36982.1"/>
    </source>
</evidence>
<gene>
    <name evidence="1" type="ORF">UCDDA912_g02987</name>
</gene>
<comment type="caution">
    <text evidence="1">The sequence shown here is derived from an EMBL/GenBank/DDBJ whole genome shotgun (WGS) entry which is preliminary data.</text>
</comment>
<evidence type="ECO:0000313" key="2">
    <source>
        <dbReference type="Proteomes" id="UP000034680"/>
    </source>
</evidence>
<reference evidence="1 2" key="1">
    <citation type="submission" date="2015-05" db="EMBL/GenBank/DDBJ databases">
        <title>Distinctive expansion of gene families associated with plant cell wall degradation and secondary metabolism in the genomes of grapevine trunk pathogens.</title>
        <authorList>
            <person name="Lawrence D.P."/>
            <person name="Travadon R."/>
            <person name="Rolshausen P.E."/>
            <person name="Baumgartner K."/>
        </authorList>
    </citation>
    <scope>NUCLEOTIDE SEQUENCE [LARGE SCALE GENOMIC DNA]</scope>
    <source>
        <strain evidence="1">DA912</strain>
    </source>
</reference>
<sequence>MLPAFQAKIDWDLDNNHTIHTQSGLRASWWSREGYWYDIEGKQFGEILRANDDGIVTPGPTPGTNYLELLITYVVKLDDGYWAYVRHTGGAIVRQYQNGVV</sequence>
<dbReference type="EMBL" id="LCUC01000100">
    <property type="protein sequence ID" value="KKY36982.1"/>
    <property type="molecule type" value="Genomic_DNA"/>
</dbReference>
<reference evidence="1 2" key="2">
    <citation type="submission" date="2015-05" db="EMBL/GenBank/DDBJ databases">
        <authorList>
            <person name="Morales-Cruz A."/>
            <person name="Amrine K.C."/>
            <person name="Cantu D."/>
        </authorList>
    </citation>
    <scope>NUCLEOTIDE SEQUENCE [LARGE SCALE GENOMIC DNA]</scope>
    <source>
        <strain evidence="1">DA912</strain>
    </source>
</reference>
<name>A0A0G2FS25_9PEZI</name>
<organism evidence="1 2">
    <name type="scientific">Diaporthe ampelina</name>
    <dbReference type="NCBI Taxonomy" id="1214573"/>
    <lineage>
        <taxon>Eukaryota</taxon>
        <taxon>Fungi</taxon>
        <taxon>Dikarya</taxon>
        <taxon>Ascomycota</taxon>
        <taxon>Pezizomycotina</taxon>
        <taxon>Sordariomycetes</taxon>
        <taxon>Sordariomycetidae</taxon>
        <taxon>Diaporthales</taxon>
        <taxon>Diaporthaceae</taxon>
        <taxon>Diaporthe</taxon>
    </lineage>
</organism>
<dbReference type="AlphaFoldDB" id="A0A0G2FS25"/>
<protein>
    <submittedName>
        <fullName evidence="1">Uncharacterized protein</fullName>
    </submittedName>
</protein>